<keyword evidence="2 5" id="KW-0238">DNA-binding</keyword>
<sequence length="151" mass="17111">MEIDEIDLKILQELQCDARKSYRKVAKNVNVAEGTVYNRIEKLKENGVIKGFIPDIDYSELGFNLIAIIGVSAEGGFLPDIEEKIAKKPNVTSVYDVTGEYDAIVVVKFKERKEMNKFVKDILSMERVERTNTMLALNVVKESHKIDLSSL</sequence>
<comment type="caution">
    <text evidence="5">The sequence shown here is derived from an EMBL/GenBank/DDBJ whole genome shotgun (WGS) entry which is preliminary data.</text>
</comment>
<dbReference type="PROSITE" id="PS50956">
    <property type="entry name" value="HTH_ASNC_2"/>
    <property type="match status" value="1"/>
</dbReference>
<dbReference type="Gene3D" id="3.30.70.920">
    <property type="match status" value="1"/>
</dbReference>
<proteinExistence type="predicted"/>
<dbReference type="InterPro" id="IPR011991">
    <property type="entry name" value="ArsR-like_HTH"/>
</dbReference>
<evidence type="ECO:0000313" key="6">
    <source>
        <dbReference type="Proteomes" id="UP000185744"/>
    </source>
</evidence>
<organism evidence="5 6">
    <name type="scientific">Methanohalarchaeum thermophilum</name>
    <dbReference type="NCBI Taxonomy" id="1903181"/>
    <lineage>
        <taxon>Archaea</taxon>
        <taxon>Methanobacteriati</taxon>
        <taxon>Methanobacteriota</taxon>
        <taxon>Methanonatronarchaeia</taxon>
        <taxon>Methanonatronarchaeales</taxon>
        <taxon>Methanonatronarchaeaceae</taxon>
        <taxon>Candidatus Methanohalarchaeum</taxon>
    </lineage>
</organism>
<feature type="domain" description="HTH asnC-type" evidence="4">
    <location>
        <begin position="3"/>
        <end position="64"/>
    </location>
</feature>
<dbReference type="STRING" id="1903181.BTN85_0374"/>
<dbReference type="SUPFAM" id="SSF46785">
    <property type="entry name" value="Winged helix' DNA-binding domain"/>
    <property type="match status" value="1"/>
</dbReference>
<dbReference type="GO" id="GO:0043200">
    <property type="term" value="P:response to amino acid"/>
    <property type="evidence" value="ECO:0007669"/>
    <property type="project" value="TreeGrafter"/>
</dbReference>
<keyword evidence="6" id="KW-1185">Reference proteome</keyword>
<name>A0A1Q6DU85_METT1</name>
<evidence type="ECO:0000313" key="5">
    <source>
        <dbReference type="EMBL" id="OKY77897.1"/>
    </source>
</evidence>
<dbReference type="Gene3D" id="1.10.10.10">
    <property type="entry name" value="Winged helix-like DNA-binding domain superfamily/Winged helix DNA-binding domain"/>
    <property type="match status" value="1"/>
</dbReference>
<evidence type="ECO:0000256" key="3">
    <source>
        <dbReference type="ARBA" id="ARBA00023163"/>
    </source>
</evidence>
<dbReference type="Proteomes" id="UP000185744">
    <property type="component" value="Unassembled WGS sequence"/>
</dbReference>
<dbReference type="PANTHER" id="PTHR30154:SF34">
    <property type="entry name" value="TRANSCRIPTIONAL REGULATOR AZLB"/>
    <property type="match status" value="1"/>
</dbReference>
<evidence type="ECO:0000259" key="4">
    <source>
        <dbReference type="PROSITE" id="PS50956"/>
    </source>
</evidence>
<dbReference type="SUPFAM" id="SSF54909">
    <property type="entry name" value="Dimeric alpha+beta barrel"/>
    <property type="match status" value="1"/>
</dbReference>
<dbReference type="InterPro" id="IPR019888">
    <property type="entry name" value="Tscrpt_reg_AsnC-like"/>
</dbReference>
<keyword evidence="3" id="KW-0804">Transcription</keyword>
<dbReference type="SMART" id="SM00344">
    <property type="entry name" value="HTH_ASNC"/>
    <property type="match status" value="1"/>
</dbReference>
<gene>
    <name evidence="5" type="ORF">BTN85_0374</name>
</gene>
<dbReference type="InterPro" id="IPR019887">
    <property type="entry name" value="Tscrpt_reg_AsnC/Lrp_C"/>
</dbReference>
<dbReference type="FunCoup" id="A0A1Q6DU85">
    <property type="interactions" value="2"/>
</dbReference>
<dbReference type="CDD" id="cd00090">
    <property type="entry name" value="HTH_ARSR"/>
    <property type="match status" value="1"/>
</dbReference>
<dbReference type="Pfam" id="PF01037">
    <property type="entry name" value="AsnC_trans_reg"/>
    <property type="match status" value="1"/>
</dbReference>
<dbReference type="InterPro" id="IPR000485">
    <property type="entry name" value="AsnC-type_HTH_dom"/>
</dbReference>
<dbReference type="GO" id="GO:0005829">
    <property type="term" value="C:cytosol"/>
    <property type="evidence" value="ECO:0007669"/>
    <property type="project" value="TreeGrafter"/>
</dbReference>
<dbReference type="AlphaFoldDB" id="A0A1Q6DU85"/>
<reference evidence="5" key="1">
    <citation type="submission" date="2016-12" db="EMBL/GenBank/DDBJ databases">
        <title>Discovery of methanogenic haloarchaea.</title>
        <authorList>
            <person name="Sorokin D.Y."/>
            <person name="Makarova K.S."/>
            <person name="Abbas B."/>
            <person name="Ferrer M."/>
            <person name="Golyshin P.N."/>
        </authorList>
    </citation>
    <scope>NUCLEOTIDE SEQUENCE [LARGE SCALE GENOMIC DNA]</scope>
    <source>
        <strain evidence="5">HMET1</strain>
    </source>
</reference>
<evidence type="ECO:0000256" key="1">
    <source>
        <dbReference type="ARBA" id="ARBA00023015"/>
    </source>
</evidence>
<dbReference type="InterPro" id="IPR011008">
    <property type="entry name" value="Dimeric_a/b-barrel"/>
</dbReference>
<dbReference type="InterPro" id="IPR036388">
    <property type="entry name" value="WH-like_DNA-bd_sf"/>
</dbReference>
<keyword evidence="1" id="KW-0805">Transcription regulation</keyword>
<dbReference type="EMBL" id="MSDW01000001">
    <property type="protein sequence ID" value="OKY77897.1"/>
    <property type="molecule type" value="Genomic_DNA"/>
</dbReference>
<accession>A0A1Q6DU85</accession>
<dbReference type="PRINTS" id="PR00033">
    <property type="entry name" value="HTHASNC"/>
</dbReference>
<dbReference type="InParanoid" id="A0A1Q6DU85"/>
<dbReference type="PANTHER" id="PTHR30154">
    <property type="entry name" value="LEUCINE-RESPONSIVE REGULATORY PROTEIN"/>
    <property type="match status" value="1"/>
</dbReference>
<protein>
    <submittedName>
        <fullName evidence="5">DNA-binding transcriptional regulator Lrp family</fullName>
    </submittedName>
</protein>
<dbReference type="Pfam" id="PF13404">
    <property type="entry name" value="HTH_AsnC-type"/>
    <property type="match status" value="1"/>
</dbReference>
<dbReference type="InterPro" id="IPR036390">
    <property type="entry name" value="WH_DNA-bd_sf"/>
</dbReference>
<dbReference type="GO" id="GO:0043565">
    <property type="term" value="F:sequence-specific DNA binding"/>
    <property type="evidence" value="ECO:0007669"/>
    <property type="project" value="InterPro"/>
</dbReference>
<evidence type="ECO:0000256" key="2">
    <source>
        <dbReference type="ARBA" id="ARBA00023125"/>
    </source>
</evidence>